<evidence type="ECO:0000313" key="2">
    <source>
        <dbReference type="Proteomes" id="UP000567099"/>
    </source>
</evidence>
<reference evidence="1 2" key="1">
    <citation type="submission" date="2020-07" db="EMBL/GenBank/DDBJ databases">
        <title>Genomic Encyclopedia of Type Strains, Phase IV (KMG-V): Genome sequencing to study the core and pangenomes of soil and plant-associated prokaryotes.</title>
        <authorList>
            <person name="Whitman W."/>
        </authorList>
    </citation>
    <scope>NUCLEOTIDE SEQUENCE [LARGE SCALE GENOMIC DNA]</scope>
    <source>
        <strain evidence="1 2">C13</strain>
    </source>
</reference>
<comment type="caution">
    <text evidence="1">The sequence shown here is derived from an EMBL/GenBank/DDBJ whole genome shotgun (WGS) entry which is preliminary data.</text>
</comment>
<dbReference type="Gene3D" id="1.10.1220.160">
    <property type="entry name" value="DNA sulphur modification protein DndE"/>
    <property type="match status" value="1"/>
</dbReference>
<dbReference type="InterPro" id="IPR014969">
    <property type="entry name" value="DNA_S_DndE"/>
</dbReference>
<gene>
    <name evidence="1" type="ORF">HNP94_001035</name>
</gene>
<dbReference type="InterPro" id="IPR038472">
    <property type="entry name" value="DndE_sf"/>
</dbReference>
<accession>A0A7J9PLE3</accession>
<dbReference type="AlphaFoldDB" id="A0A7J9PLE3"/>
<evidence type="ECO:0000313" key="1">
    <source>
        <dbReference type="EMBL" id="MBA2864035.1"/>
    </source>
</evidence>
<organism evidence="1 2">
    <name type="scientific">Methanococcus maripaludis</name>
    <name type="common">Methanococcus deltae</name>
    <dbReference type="NCBI Taxonomy" id="39152"/>
    <lineage>
        <taxon>Archaea</taxon>
        <taxon>Methanobacteriati</taxon>
        <taxon>Methanobacteriota</taxon>
        <taxon>Methanomada group</taxon>
        <taxon>Methanococci</taxon>
        <taxon>Methanococcales</taxon>
        <taxon>Methanococcaceae</taxon>
        <taxon>Methanococcus</taxon>
    </lineage>
</organism>
<name>A0A7J9PLE3_METMI</name>
<dbReference type="Proteomes" id="UP000567099">
    <property type="component" value="Unassembled WGS sequence"/>
</dbReference>
<protein>
    <submittedName>
        <fullName evidence="1">DNA sulfur modification protein DndE</fullName>
    </submittedName>
</protein>
<dbReference type="Pfam" id="PF08870">
    <property type="entry name" value="DndE"/>
    <property type="match status" value="1"/>
</dbReference>
<dbReference type="RefSeq" id="WP_181505018.1">
    <property type="nucleotide sequence ID" value="NZ_JACDUO010000001.1"/>
</dbReference>
<dbReference type="EMBL" id="JACDUO010000001">
    <property type="protein sequence ID" value="MBA2864035.1"/>
    <property type="molecule type" value="Genomic_DNA"/>
</dbReference>
<proteinExistence type="predicted"/>
<sequence>MIFRVKMSKKTGHVLENIRKTSGFPANTISRIAIALSLKHNSAGKDEIINAYESYDSEGIEIQRHVLLGEYEAVYRSLMEKFCGSPLSDEEFFPIHVKYHIESGIDHLADEYKLAGNNMDRLIKALINEV</sequence>